<dbReference type="Pfam" id="PF02810">
    <property type="entry name" value="SEC-C"/>
    <property type="match status" value="1"/>
</dbReference>
<dbReference type="InterPro" id="IPR044722">
    <property type="entry name" value="SecA_SF2_C"/>
</dbReference>
<evidence type="ECO:0000256" key="8">
    <source>
        <dbReference type="ARBA" id="ARBA00022741"/>
    </source>
</evidence>
<evidence type="ECO:0000256" key="16">
    <source>
        <dbReference type="RuleBase" id="RU003874"/>
    </source>
</evidence>
<dbReference type="InterPro" id="IPR001650">
    <property type="entry name" value="Helicase_C-like"/>
</dbReference>
<keyword evidence="9" id="KW-0862">Zinc</keyword>
<comment type="catalytic activity">
    <reaction evidence="15">
        <text>ATP + H2O + cellular proteinSide 1 = ADP + phosphate + cellular proteinSide 2.</text>
        <dbReference type="EC" id="7.4.2.8"/>
    </reaction>
</comment>
<feature type="region of interest" description="Disordered" evidence="17">
    <location>
        <begin position="1018"/>
        <end position="1075"/>
    </location>
</feature>
<dbReference type="SUPFAM" id="SSF81767">
    <property type="entry name" value="Pre-protein crosslinking domain of SecA"/>
    <property type="match status" value="1"/>
</dbReference>
<dbReference type="InterPro" id="IPR000185">
    <property type="entry name" value="SecA"/>
</dbReference>
<organism evidence="21 22">
    <name type="scientific">Brevifollis gellanilyticus</name>
    <dbReference type="NCBI Taxonomy" id="748831"/>
    <lineage>
        <taxon>Bacteria</taxon>
        <taxon>Pseudomonadati</taxon>
        <taxon>Verrucomicrobiota</taxon>
        <taxon>Verrucomicrobiia</taxon>
        <taxon>Verrucomicrobiales</taxon>
        <taxon>Verrucomicrobiaceae</taxon>
    </lineage>
</organism>
<dbReference type="InterPro" id="IPR014001">
    <property type="entry name" value="Helicase_ATP-bd"/>
</dbReference>
<comment type="caution">
    <text evidence="21">The sequence shown here is derived from an EMBL/GenBank/DDBJ whole genome shotgun (WGS) entry which is preliminary data.</text>
</comment>
<dbReference type="CDD" id="cd18803">
    <property type="entry name" value="SF2_C_secA"/>
    <property type="match status" value="1"/>
</dbReference>
<evidence type="ECO:0000256" key="5">
    <source>
        <dbReference type="ARBA" id="ARBA00022475"/>
    </source>
</evidence>
<evidence type="ECO:0000256" key="9">
    <source>
        <dbReference type="ARBA" id="ARBA00022833"/>
    </source>
</evidence>
<dbReference type="Gene3D" id="3.90.1440.10">
    <property type="entry name" value="SecA, preprotein cross-linking domain"/>
    <property type="match status" value="1"/>
</dbReference>
<dbReference type="GO" id="GO:0008564">
    <property type="term" value="F:protein-exporting ATPase activity"/>
    <property type="evidence" value="ECO:0007669"/>
    <property type="project" value="UniProtKB-EC"/>
</dbReference>
<dbReference type="SMART" id="SM00958">
    <property type="entry name" value="SecA_PP_bind"/>
    <property type="match status" value="1"/>
</dbReference>
<comment type="function">
    <text evidence="15">Part of the Sec protein translocase complex. Interacts with the SecYEG preprotein conducting channel. Has a central role in coupling the hydrolysis of ATP to the transfer of proteins into and across the cell membrane, serving as an ATP-driven molecular motor driving the stepwise translocation of polypeptide chains across the membrane.</text>
</comment>
<proteinExistence type="inferred from homology"/>
<comment type="subcellular location">
    <subcellularLocation>
        <location evidence="15">Cell membrane</location>
        <topology evidence="15">Peripheral membrane protein</topology>
        <orientation evidence="15">Cytoplasmic side</orientation>
    </subcellularLocation>
    <subcellularLocation>
        <location evidence="15">Cytoplasm</location>
    </subcellularLocation>
    <subcellularLocation>
        <location evidence="2">Membrane</location>
        <topology evidence="2">Peripheral membrane protein</topology>
    </subcellularLocation>
    <text evidence="15">Distribution is 50-50.</text>
</comment>
<keyword evidence="7" id="KW-0479">Metal-binding</keyword>
<dbReference type="InterPro" id="IPR011130">
    <property type="entry name" value="SecA_preprotein_X-link_dom"/>
</dbReference>
<protein>
    <recommendedName>
        <fullName evidence="15 16">Protein translocase subunit SecA</fullName>
        <ecNumber evidence="15">7.4.2.8</ecNumber>
    </recommendedName>
</protein>
<dbReference type="SMART" id="SM00957">
    <property type="entry name" value="SecA_DEAD"/>
    <property type="match status" value="1"/>
</dbReference>
<dbReference type="InterPro" id="IPR036266">
    <property type="entry name" value="SecA_Wing/Scaffold_sf"/>
</dbReference>
<feature type="binding site" evidence="15">
    <location>
        <position position="698"/>
    </location>
    <ligand>
        <name>ATP</name>
        <dbReference type="ChEBI" id="CHEBI:30616"/>
    </ligand>
</feature>
<dbReference type="PROSITE" id="PS01312">
    <property type="entry name" value="SECA"/>
    <property type="match status" value="1"/>
</dbReference>
<dbReference type="EC" id="7.4.2.8" evidence="15"/>
<dbReference type="OrthoDB" id="9805579at2"/>
<evidence type="ECO:0000313" key="21">
    <source>
        <dbReference type="EMBL" id="GEP43020.1"/>
    </source>
</evidence>
<dbReference type="InterPro" id="IPR020937">
    <property type="entry name" value="SecA_CS"/>
</dbReference>
<dbReference type="Gene3D" id="3.40.50.300">
    <property type="entry name" value="P-loop containing nucleotide triphosphate hydrolases"/>
    <property type="match status" value="4"/>
</dbReference>
<comment type="similarity">
    <text evidence="3 15 16">Belongs to the SecA family.</text>
</comment>
<dbReference type="InterPro" id="IPR011116">
    <property type="entry name" value="SecA_Wing/Scaffold"/>
</dbReference>
<dbReference type="InterPro" id="IPR014018">
    <property type="entry name" value="SecA_motor_DEAD"/>
</dbReference>
<dbReference type="CDD" id="cd17928">
    <property type="entry name" value="DEXDc_SecA"/>
    <property type="match status" value="1"/>
</dbReference>
<comment type="subunit">
    <text evidence="15">Monomer and homodimer. Part of the essential Sec protein translocation apparatus which comprises SecA, SecYEG and auxiliary proteins SecDF. Other proteins may also be involved.</text>
</comment>
<dbReference type="PROSITE" id="PS51192">
    <property type="entry name" value="HELICASE_ATP_BIND_1"/>
    <property type="match status" value="1"/>
</dbReference>
<evidence type="ECO:0000259" key="19">
    <source>
        <dbReference type="PROSITE" id="PS51194"/>
    </source>
</evidence>
<dbReference type="GO" id="GO:0046872">
    <property type="term" value="F:metal ion binding"/>
    <property type="evidence" value="ECO:0007669"/>
    <property type="project" value="UniProtKB-KW"/>
</dbReference>
<dbReference type="PRINTS" id="PR00906">
    <property type="entry name" value="SECA"/>
</dbReference>
<reference evidence="21 22" key="1">
    <citation type="submission" date="2019-07" db="EMBL/GenBank/DDBJ databases">
        <title>Whole genome shotgun sequence of Brevifollis gellanilyticus NBRC 108608.</title>
        <authorList>
            <person name="Hosoyama A."/>
            <person name="Uohara A."/>
            <person name="Ohji S."/>
            <person name="Ichikawa N."/>
        </authorList>
    </citation>
    <scope>NUCLEOTIDE SEQUENCE [LARGE SCALE GENOMIC DNA]</scope>
    <source>
        <strain evidence="21 22">NBRC 108608</strain>
    </source>
</reference>
<dbReference type="SUPFAM" id="SSF52540">
    <property type="entry name" value="P-loop containing nucleoside triphosphate hydrolases"/>
    <property type="match status" value="2"/>
</dbReference>
<dbReference type="FunFam" id="3.40.50.300:FF:000429">
    <property type="entry name" value="Preprotein translocase subunit SecA"/>
    <property type="match status" value="1"/>
</dbReference>
<dbReference type="InterPro" id="IPR027417">
    <property type="entry name" value="P-loop_NTPase"/>
</dbReference>
<feature type="domain" description="Helicase ATP-binding" evidence="18">
    <location>
        <begin position="183"/>
        <end position="322"/>
    </location>
</feature>
<comment type="cofactor">
    <cofactor evidence="1">
        <name>Zn(2+)</name>
        <dbReference type="ChEBI" id="CHEBI:29105"/>
    </cofactor>
</comment>
<accession>A0A512M8E8</accession>
<dbReference type="PROSITE" id="PS51196">
    <property type="entry name" value="SECA_MOTOR_DEAD"/>
    <property type="match status" value="1"/>
</dbReference>
<feature type="domain" description="SecA family profile" evidence="20">
    <location>
        <begin position="3"/>
        <end position="777"/>
    </location>
</feature>
<dbReference type="Pfam" id="PF07516">
    <property type="entry name" value="SecA_SW"/>
    <property type="match status" value="1"/>
</dbReference>
<keyword evidence="22" id="KW-1185">Reference proteome</keyword>
<dbReference type="SUPFAM" id="SSF81886">
    <property type="entry name" value="Helical scaffold and wing domains of SecA"/>
    <property type="match status" value="1"/>
</dbReference>
<evidence type="ECO:0000256" key="11">
    <source>
        <dbReference type="ARBA" id="ARBA00022927"/>
    </source>
</evidence>
<dbReference type="RefSeq" id="WP_146850602.1">
    <property type="nucleotide sequence ID" value="NZ_BKAG01000014.1"/>
</dbReference>
<evidence type="ECO:0000256" key="17">
    <source>
        <dbReference type="SAM" id="MobiDB-lite"/>
    </source>
</evidence>
<dbReference type="InterPro" id="IPR036670">
    <property type="entry name" value="SecA_X-link_sf"/>
</dbReference>
<keyword evidence="8 15" id="KW-0547">Nucleotide-binding</keyword>
<keyword evidence="6 15" id="KW-0963">Cytoplasm</keyword>
<feature type="compositionally biased region" description="Basic and acidic residues" evidence="17">
    <location>
        <begin position="1027"/>
        <end position="1043"/>
    </location>
</feature>
<dbReference type="PANTHER" id="PTHR30612">
    <property type="entry name" value="SECA INNER MEMBRANE COMPONENT OF SEC PROTEIN SECRETION SYSTEM"/>
    <property type="match status" value="1"/>
</dbReference>
<dbReference type="GO" id="GO:0031522">
    <property type="term" value="C:cell envelope Sec protein transport complex"/>
    <property type="evidence" value="ECO:0007669"/>
    <property type="project" value="TreeGrafter"/>
</dbReference>
<feature type="binding site" evidence="15">
    <location>
        <position position="181"/>
    </location>
    <ligand>
        <name>ATP</name>
        <dbReference type="ChEBI" id="CHEBI:30616"/>
    </ligand>
</feature>
<evidence type="ECO:0000256" key="14">
    <source>
        <dbReference type="ARBA" id="ARBA00023136"/>
    </source>
</evidence>
<dbReference type="Pfam" id="PF21090">
    <property type="entry name" value="P-loop_SecA"/>
    <property type="match status" value="2"/>
</dbReference>
<evidence type="ECO:0000256" key="7">
    <source>
        <dbReference type="ARBA" id="ARBA00022723"/>
    </source>
</evidence>
<evidence type="ECO:0000256" key="2">
    <source>
        <dbReference type="ARBA" id="ARBA00004170"/>
    </source>
</evidence>
<keyword evidence="10 15" id="KW-0067">ATP-binding</keyword>
<evidence type="ECO:0000256" key="1">
    <source>
        <dbReference type="ARBA" id="ARBA00001947"/>
    </source>
</evidence>
<keyword evidence="14 15" id="KW-0472">Membrane</keyword>
<evidence type="ECO:0000256" key="6">
    <source>
        <dbReference type="ARBA" id="ARBA00022490"/>
    </source>
</evidence>
<keyword evidence="12 15" id="KW-1278">Translocase</keyword>
<name>A0A512M8E8_9BACT</name>
<evidence type="ECO:0000256" key="15">
    <source>
        <dbReference type="HAMAP-Rule" id="MF_01382"/>
    </source>
</evidence>
<dbReference type="InterPro" id="IPR004027">
    <property type="entry name" value="SEC_C_motif"/>
</dbReference>
<keyword evidence="4 15" id="KW-0813">Transport</keyword>
<keyword evidence="5 15" id="KW-1003">Cell membrane</keyword>
<evidence type="ECO:0000256" key="13">
    <source>
        <dbReference type="ARBA" id="ARBA00023010"/>
    </source>
</evidence>
<keyword evidence="11 15" id="KW-0653">Protein transport</keyword>
<dbReference type="Pfam" id="PF01043">
    <property type="entry name" value="SecA_PP_bind"/>
    <property type="match status" value="1"/>
</dbReference>
<dbReference type="InterPro" id="IPR011115">
    <property type="entry name" value="SecA_DEAD"/>
</dbReference>
<sequence length="1085" mass="123239">MFDWIIRKIIGTKNQRTVKRLQPVVAEINRIEQQLQNESDEALRERCANWKAQFRVFHTPQFLGGVSLRIADEETVDACLKHVAGYFGGLKSHFPSLESDYLAESAWSSASLDDKKARIDRAREAWNEIQPKFAAIESKMLNDILPEVYAVVKNTARRLCGQEHTVCDTPLKWNMIHFDVQLVGGIALHRGMIAEMATGEGKTLVGTLPVTLNALTGRGVHVITVNDYLARRDSEWMGYLYKFLGLTVGVIQNDQPSHVRHQQYQCDITYGTNSEFGFDYLRDNGMASSKDQQVQRGHYFAIVDEVDSVLIDEARTPLIISGPVAAAESNHQYERYKPLVDQLVRRQNTLCNQLASEAKAHGEKGEWEEAGKKLFQVKLGQPKNRALMRAMEDHELRRATEKAELRTYEDTQKKDLFALKEDLYYFMEEKSHDADLSEKGRNFLSPDDPDAFVLPDLATLYSEIDGDASTTEQQKQEKKAELQDRLSFQGQRIHQISQLLRAYCLYEKDVEYVVEDNKVIIVDSQTGRKMAGRRWSDGLHQAVEAKEGVQIDAETQTLATITIQNYFRLYQKLGGMTGTAETDAAEFHDIYGLDVLTIPTNRAVLRADQNDSIYKTRREKYNAVIEMIRERHAKGQPLLVGTASVEASETVSRMLKLQKIPHAVLNAKYHLQEAEIVARAGQKGAVTISTNMAGRGTDIKLGAGVSELGGLMVLATERHESRRVDRQLRGRCARQGDPGESKFFLSFEDDLMRNFGAAERMTKIMERFGMAEGEELQHPWLNRSVETAQKRVEQRNYVWRKRVLEYDDVMNQQREVIYERRNDALESNDPRLLINDAVEEGITERLSEFVPNEKGSDIEPNYEALLQWLNSTFPLGLREIPEEFKSLSFEEQSTWVKDKVMAAYDLKISGANPQALQEIEKMILLNAIDRLWQEHLYALDALKEGISLRSYGQKDPLIEFKQEAFSIFSELMRNINGEIVNNLFKSTQQLAAFEQFLAQLAMMQSSSSIDGGQLPVQIQPQQQAPKPQEEEAPKPFDPGREGPKLILPTGVPQTQRRAVPQNIGRNDPCPCGSGKKYKQCCGRMA</sequence>
<dbReference type="Proteomes" id="UP000321577">
    <property type="component" value="Unassembled WGS sequence"/>
</dbReference>
<evidence type="ECO:0000313" key="22">
    <source>
        <dbReference type="Proteomes" id="UP000321577"/>
    </source>
</evidence>
<keyword evidence="13 15" id="KW-0811">Translocation</keyword>
<dbReference type="GO" id="GO:0005524">
    <property type="term" value="F:ATP binding"/>
    <property type="evidence" value="ECO:0007669"/>
    <property type="project" value="UniProtKB-UniRule"/>
</dbReference>
<dbReference type="Pfam" id="PF07517">
    <property type="entry name" value="SecA_DEAD"/>
    <property type="match status" value="1"/>
</dbReference>
<feature type="binding site" evidence="15">
    <location>
        <begin position="199"/>
        <end position="203"/>
    </location>
    <ligand>
        <name>ATP</name>
        <dbReference type="ChEBI" id="CHEBI:30616"/>
    </ligand>
</feature>
<feature type="domain" description="Helicase C-terminal" evidence="19">
    <location>
        <begin position="620"/>
        <end position="793"/>
    </location>
</feature>
<dbReference type="GO" id="GO:0005886">
    <property type="term" value="C:plasma membrane"/>
    <property type="evidence" value="ECO:0007669"/>
    <property type="project" value="UniProtKB-SubCell"/>
</dbReference>
<dbReference type="GO" id="GO:0005829">
    <property type="term" value="C:cytosol"/>
    <property type="evidence" value="ECO:0007669"/>
    <property type="project" value="TreeGrafter"/>
</dbReference>
<dbReference type="GO" id="GO:0043952">
    <property type="term" value="P:protein transport by the Sec complex"/>
    <property type="evidence" value="ECO:0007669"/>
    <property type="project" value="TreeGrafter"/>
</dbReference>
<evidence type="ECO:0000256" key="10">
    <source>
        <dbReference type="ARBA" id="ARBA00022840"/>
    </source>
</evidence>
<evidence type="ECO:0000256" key="12">
    <source>
        <dbReference type="ARBA" id="ARBA00022967"/>
    </source>
</evidence>
<dbReference type="EMBL" id="BKAG01000014">
    <property type="protein sequence ID" value="GEP43020.1"/>
    <property type="molecule type" value="Genomic_DNA"/>
</dbReference>
<dbReference type="Gene3D" id="1.10.3060.10">
    <property type="entry name" value="Helical scaffold and wing domains of SecA"/>
    <property type="match status" value="1"/>
</dbReference>
<dbReference type="GO" id="GO:0065002">
    <property type="term" value="P:intracellular protein transmembrane transport"/>
    <property type="evidence" value="ECO:0007669"/>
    <property type="project" value="UniProtKB-UniRule"/>
</dbReference>
<dbReference type="AlphaFoldDB" id="A0A512M8E8"/>
<evidence type="ECO:0000256" key="3">
    <source>
        <dbReference type="ARBA" id="ARBA00007650"/>
    </source>
</evidence>
<dbReference type="NCBIfam" id="TIGR00963">
    <property type="entry name" value="secA"/>
    <property type="match status" value="1"/>
</dbReference>
<dbReference type="PROSITE" id="PS51194">
    <property type="entry name" value="HELICASE_CTER"/>
    <property type="match status" value="1"/>
</dbReference>
<dbReference type="GO" id="GO:0006605">
    <property type="term" value="P:protein targeting"/>
    <property type="evidence" value="ECO:0007669"/>
    <property type="project" value="UniProtKB-UniRule"/>
</dbReference>
<evidence type="ECO:0000259" key="20">
    <source>
        <dbReference type="PROSITE" id="PS51196"/>
    </source>
</evidence>
<dbReference type="HAMAP" id="MF_01382">
    <property type="entry name" value="SecA"/>
    <property type="match status" value="1"/>
</dbReference>
<dbReference type="PANTHER" id="PTHR30612:SF0">
    <property type="entry name" value="CHLOROPLAST PROTEIN-TRANSPORTING ATPASE"/>
    <property type="match status" value="1"/>
</dbReference>
<dbReference type="GO" id="GO:0017038">
    <property type="term" value="P:protein import"/>
    <property type="evidence" value="ECO:0007669"/>
    <property type="project" value="InterPro"/>
</dbReference>
<evidence type="ECO:0000259" key="18">
    <source>
        <dbReference type="PROSITE" id="PS51192"/>
    </source>
</evidence>
<gene>
    <name evidence="15 21" type="primary">secA</name>
    <name evidence="21" type="ORF">BGE01nite_23110</name>
</gene>
<evidence type="ECO:0000256" key="4">
    <source>
        <dbReference type="ARBA" id="ARBA00022448"/>
    </source>
</evidence>